<name>A0A8J9YNU6_BRALA</name>
<protein>
    <submittedName>
        <fullName evidence="2">Hypp5755 protein</fullName>
    </submittedName>
</protein>
<evidence type="ECO:0000313" key="2">
    <source>
        <dbReference type="EMBL" id="CAH1239195.1"/>
    </source>
</evidence>
<feature type="region of interest" description="Disordered" evidence="1">
    <location>
        <begin position="1"/>
        <end position="50"/>
    </location>
</feature>
<dbReference type="Proteomes" id="UP000838412">
    <property type="component" value="Chromosome 10"/>
</dbReference>
<sequence>MSHNTPTQSAAGQAPCQRIPGKKTQENPSGKERHVNNFVTHPPLTPMSTSMVQTNGLQHEAADASLPATMAHGQASEPAQLSDAQRARMERNRQLALERRQARVSRKPYADASDRIKGPRLAGQKSASWIDTLGYPKAALEQLWDIPNTSQAKGAGLGYPGRAPAELVWDKQGCLSRMRSVSLPGDSTPSRQTPAQGEGLQSVLMTSVQGSEGSMPKQSQEYPIYQPPTRTRTLLQVLHLDDGQLPKYCQKSHALRETLQKENTMDATTPSSDSLSLAGRNEDEVSNLLLGAIALAGETNTFYK</sequence>
<evidence type="ECO:0000256" key="1">
    <source>
        <dbReference type="SAM" id="MobiDB-lite"/>
    </source>
</evidence>
<reference evidence="2" key="1">
    <citation type="submission" date="2022-01" db="EMBL/GenBank/DDBJ databases">
        <authorList>
            <person name="Braso-Vives M."/>
        </authorList>
    </citation>
    <scope>NUCLEOTIDE SEQUENCE</scope>
</reference>
<gene>
    <name evidence="2" type="primary">Hypp5755</name>
    <name evidence="2" type="ORF">BLAG_LOCUS3555</name>
</gene>
<feature type="compositionally biased region" description="Polar residues" evidence="1">
    <location>
        <begin position="1"/>
        <end position="11"/>
    </location>
</feature>
<organism evidence="2 3">
    <name type="scientific">Branchiostoma lanceolatum</name>
    <name type="common">Common lancelet</name>
    <name type="synonym">Amphioxus lanceolatum</name>
    <dbReference type="NCBI Taxonomy" id="7740"/>
    <lineage>
        <taxon>Eukaryota</taxon>
        <taxon>Metazoa</taxon>
        <taxon>Chordata</taxon>
        <taxon>Cephalochordata</taxon>
        <taxon>Leptocardii</taxon>
        <taxon>Amphioxiformes</taxon>
        <taxon>Branchiostomatidae</taxon>
        <taxon>Branchiostoma</taxon>
    </lineage>
</organism>
<dbReference type="AlphaFoldDB" id="A0A8J9YNU6"/>
<dbReference type="EMBL" id="OV696695">
    <property type="protein sequence ID" value="CAH1239195.1"/>
    <property type="molecule type" value="Genomic_DNA"/>
</dbReference>
<feature type="region of interest" description="Disordered" evidence="1">
    <location>
        <begin position="70"/>
        <end position="89"/>
    </location>
</feature>
<proteinExistence type="predicted"/>
<feature type="compositionally biased region" description="Basic and acidic residues" evidence="1">
    <location>
        <begin position="23"/>
        <end position="35"/>
    </location>
</feature>
<keyword evidence="3" id="KW-1185">Reference proteome</keyword>
<evidence type="ECO:0000313" key="3">
    <source>
        <dbReference type="Proteomes" id="UP000838412"/>
    </source>
</evidence>
<accession>A0A8J9YNU6</accession>